<organism evidence="2 3">
    <name type="scientific">Hymenobacter negativus</name>
    <dbReference type="NCBI Taxonomy" id="2795026"/>
    <lineage>
        <taxon>Bacteria</taxon>
        <taxon>Pseudomonadati</taxon>
        <taxon>Bacteroidota</taxon>
        <taxon>Cytophagia</taxon>
        <taxon>Cytophagales</taxon>
        <taxon>Hymenobacteraceae</taxon>
        <taxon>Hymenobacter</taxon>
    </lineage>
</organism>
<feature type="domain" description="DinB-like" evidence="1">
    <location>
        <begin position="23"/>
        <end position="149"/>
    </location>
</feature>
<accession>A0ABS3QAT0</accession>
<protein>
    <submittedName>
        <fullName evidence="2">DinB family protein</fullName>
    </submittedName>
</protein>
<dbReference type="Gene3D" id="1.20.120.450">
    <property type="entry name" value="dinb family like domain"/>
    <property type="match status" value="1"/>
</dbReference>
<dbReference type="Pfam" id="PF12867">
    <property type="entry name" value="DinB_2"/>
    <property type="match status" value="1"/>
</dbReference>
<evidence type="ECO:0000313" key="3">
    <source>
        <dbReference type="Proteomes" id="UP000664369"/>
    </source>
</evidence>
<gene>
    <name evidence="2" type="ORF">J4E00_04755</name>
</gene>
<dbReference type="InterPro" id="IPR034660">
    <property type="entry name" value="DinB/YfiT-like"/>
</dbReference>
<dbReference type="EMBL" id="JAGETZ010000002">
    <property type="protein sequence ID" value="MBO2008351.1"/>
    <property type="molecule type" value="Genomic_DNA"/>
</dbReference>
<dbReference type="SUPFAM" id="SSF109854">
    <property type="entry name" value="DinB/YfiT-like putative metalloenzymes"/>
    <property type="match status" value="1"/>
</dbReference>
<dbReference type="RefSeq" id="WP_208173890.1">
    <property type="nucleotide sequence ID" value="NZ_JAGETZ010000002.1"/>
</dbReference>
<comment type="caution">
    <text evidence="2">The sequence shown here is derived from an EMBL/GenBank/DDBJ whole genome shotgun (WGS) entry which is preliminary data.</text>
</comment>
<dbReference type="Proteomes" id="UP000664369">
    <property type="component" value="Unassembled WGS sequence"/>
</dbReference>
<dbReference type="InterPro" id="IPR024775">
    <property type="entry name" value="DinB-like"/>
</dbReference>
<evidence type="ECO:0000313" key="2">
    <source>
        <dbReference type="EMBL" id="MBO2008351.1"/>
    </source>
</evidence>
<evidence type="ECO:0000259" key="1">
    <source>
        <dbReference type="Pfam" id="PF12867"/>
    </source>
</evidence>
<proteinExistence type="predicted"/>
<keyword evidence="3" id="KW-1185">Reference proteome</keyword>
<reference evidence="2 3" key="1">
    <citation type="submission" date="2021-03" db="EMBL/GenBank/DDBJ databases">
        <authorList>
            <person name="Kim M.K."/>
        </authorList>
    </citation>
    <scope>NUCLEOTIDE SEQUENCE [LARGE SCALE GENOMIC DNA]</scope>
    <source>
        <strain evidence="2 3">BT442</strain>
    </source>
</reference>
<sequence>MEKSTREPLVAELVSLLTKGNAHATFEEATAGLSPEIWNQHVPDVPYTIWQLVEHVRIAQWDILEFSLGEEHESPEWPAGYWPAKDATADEALWQRTLDQIQADRRRFIELLQNPATDLLTPLPHGTGQTILREALLIGDHNAYHTGEIILVRRLLHAWK</sequence>
<name>A0ABS3QAT0_9BACT</name>